<proteinExistence type="predicted"/>
<reference evidence="1 2" key="1">
    <citation type="submission" date="2022-10" db="EMBL/GenBank/DDBJ databases">
        <title>Defluviimonas sp. nov., isolated from ocean surface water.</title>
        <authorList>
            <person name="He W."/>
            <person name="Wang L."/>
            <person name="Zhang D.-F."/>
        </authorList>
    </citation>
    <scope>NUCLEOTIDE SEQUENCE [LARGE SCALE GENOMIC DNA]</scope>
    <source>
        <strain evidence="1 2">WL0002</strain>
    </source>
</reference>
<protein>
    <submittedName>
        <fullName evidence="1">Uncharacterized protein</fullName>
    </submittedName>
</protein>
<gene>
    <name evidence="1" type="ORF">OEW28_05860</name>
</gene>
<dbReference type="Proteomes" id="UP001652542">
    <property type="component" value="Unassembled WGS sequence"/>
</dbReference>
<keyword evidence="2" id="KW-1185">Reference proteome</keyword>
<name>A0ABT2ZAK4_9RHOB</name>
<evidence type="ECO:0000313" key="1">
    <source>
        <dbReference type="EMBL" id="MCV2868149.1"/>
    </source>
</evidence>
<organism evidence="1 2">
    <name type="scientific">Albidovulum marisflavi</name>
    <dbReference type="NCBI Taxonomy" id="2984159"/>
    <lineage>
        <taxon>Bacteria</taxon>
        <taxon>Pseudomonadati</taxon>
        <taxon>Pseudomonadota</taxon>
        <taxon>Alphaproteobacteria</taxon>
        <taxon>Rhodobacterales</taxon>
        <taxon>Paracoccaceae</taxon>
        <taxon>Albidovulum</taxon>
    </lineage>
</organism>
<accession>A0ABT2ZAK4</accession>
<dbReference type="RefSeq" id="WP_263733768.1">
    <property type="nucleotide sequence ID" value="NZ_JAOWKY010000001.1"/>
</dbReference>
<comment type="caution">
    <text evidence="1">The sequence shown here is derived from an EMBL/GenBank/DDBJ whole genome shotgun (WGS) entry which is preliminary data.</text>
</comment>
<dbReference type="EMBL" id="JAOWKY010000001">
    <property type="protein sequence ID" value="MCV2868149.1"/>
    <property type="molecule type" value="Genomic_DNA"/>
</dbReference>
<evidence type="ECO:0000313" key="2">
    <source>
        <dbReference type="Proteomes" id="UP001652542"/>
    </source>
</evidence>
<sequence length="468" mass="51514">MNRNLRAVADADDPSAEMPPLSVTLVFAPFEKVLPTATGILRARHGQVALAENVLSTPQTLFAAEQQMTERLRNRTGAWVLAHWPIVLSEPSDAEGITLIEDYGNAWLAAAIARLRPGISVLSLRGGVLGEAEDVHRFTLRRGSRVLRRVESRRHEVDDWQVVASGRAQPFEEALGGDAATHRLDRMALMSLANGMGVDLSRTLDARRVFRSCALIVLDDKNLEETRLPTRVGQSVMETALRQGFGPADDGAAAIGGEALTEAEIGTVEAEAQRAIGRARTVEELRDVLLSVAALSQLGDTGRHRLGSLYSLALARAYRLDLESLTTRRLERDWHDVVAGTEYAVSRDMIESDRAKAQRNQVLRPLVQRHEAICRAAQTPEDLMPILEEITGSARPEVDARFREMALLGMCKRARELDPDDPVTARLAEMLLEWQAAAREPSGCAPKAGERPPRPARRTRLLAAQLLR</sequence>